<keyword evidence="5" id="KW-0175">Coiled coil</keyword>
<dbReference type="OMA" id="NHHPNPI"/>
<feature type="non-terminal residue" evidence="10">
    <location>
        <position position="1"/>
    </location>
</feature>
<dbReference type="PhylomeDB" id="B4NSC2"/>
<dbReference type="GO" id="GO:0098882">
    <property type="term" value="F:structural constituent of presynaptic active zone"/>
    <property type="evidence" value="ECO:0007669"/>
    <property type="project" value="TreeGrafter"/>
</dbReference>
<evidence type="ECO:0000256" key="4">
    <source>
        <dbReference type="ARBA" id="ARBA00023018"/>
    </source>
</evidence>
<feature type="compositionally biased region" description="Basic and acidic residues" evidence="9">
    <location>
        <begin position="159"/>
        <end position="170"/>
    </location>
</feature>
<keyword evidence="4" id="KW-0770">Synapse</keyword>
<dbReference type="Pfam" id="PF10174">
    <property type="entry name" value="Cast"/>
    <property type="match status" value="1"/>
</dbReference>
<reference evidence="10 11" key="1">
    <citation type="journal article" date="2007" name="Nature">
        <title>Evolution of genes and genomes on the Drosophila phylogeny.</title>
        <authorList>
            <consortium name="Drosophila 12 Genomes Consortium"/>
            <person name="Clark A.G."/>
            <person name="Eisen M.B."/>
            <person name="Smith D.R."/>
            <person name="Bergman C.M."/>
            <person name="Oliver B."/>
            <person name="Markow T.A."/>
            <person name="Kaufman T.C."/>
            <person name="Kellis M."/>
            <person name="Gelbart W."/>
            <person name="Iyer V.N."/>
            <person name="Pollard D.A."/>
            <person name="Sackton T.B."/>
            <person name="Larracuente A.M."/>
            <person name="Singh N.D."/>
            <person name="Abad J.P."/>
            <person name="Abt D.N."/>
            <person name="Adryan B."/>
            <person name="Aguade M."/>
            <person name="Akashi H."/>
            <person name="Anderson W.W."/>
            <person name="Aquadro C.F."/>
            <person name="Ardell D.H."/>
            <person name="Arguello R."/>
            <person name="Artieri C.G."/>
            <person name="Barbash D.A."/>
            <person name="Barker D."/>
            <person name="Barsanti P."/>
            <person name="Batterham P."/>
            <person name="Batzoglou S."/>
            <person name="Begun D."/>
            <person name="Bhutkar A."/>
            <person name="Blanco E."/>
            <person name="Bosak S.A."/>
            <person name="Bradley R.K."/>
            <person name="Brand A.D."/>
            <person name="Brent M.R."/>
            <person name="Brooks A.N."/>
            <person name="Brown R.H."/>
            <person name="Butlin R.K."/>
            <person name="Caggese C."/>
            <person name="Calvi B.R."/>
            <person name="Bernardo de Carvalho A."/>
            <person name="Caspi A."/>
            <person name="Castrezana S."/>
            <person name="Celniker S.E."/>
            <person name="Chang J.L."/>
            <person name="Chapple C."/>
            <person name="Chatterji S."/>
            <person name="Chinwalla A."/>
            <person name="Civetta A."/>
            <person name="Clifton S.W."/>
            <person name="Comeron J.M."/>
            <person name="Costello J.C."/>
            <person name="Coyne J.A."/>
            <person name="Daub J."/>
            <person name="David R.G."/>
            <person name="Delcher A.L."/>
            <person name="Delehaunty K."/>
            <person name="Do C.B."/>
            <person name="Ebling H."/>
            <person name="Edwards K."/>
            <person name="Eickbush T."/>
            <person name="Evans J.D."/>
            <person name="Filipski A."/>
            <person name="Findeiss S."/>
            <person name="Freyhult E."/>
            <person name="Fulton L."/>
            <person name="Fulton R."/>
            <person name="Garcia A.C."/>
            <person name="Gardiner A."/>
            <person name="Garfield D.A."/>
            <person name="Garvin B.E."/>
            <person name="Gibson G."/>
            <person name="Gilbert D."/>
            <person name="Gnerre S."/>
            <person name="Godfrey J."/>
            <person name="Good R."/>
            <person name="Gotea V."/>
            <person name="Gravely B."/>
            <person name="Greenberg A.J."/>
            <person name="Griffiths-Jones S."/>
            <person name="Gross S."/>
            <person name="Guigo R."/>
            <person name="Gustafson E.A."/>
            <person name="Haerty W."/>
            <person name="Hahn M.W."/>
            <person name="Halligan D.L."/>
            <person name="Halpern A.L."/>
            <person name="Halter G.M."/>
            <person name="Han M.V."/>
            <person name="Heger A."/>
            <person name="Hillier L."/>
            <person name="Hinrichs A.S."/>
            <person name="Holmes I."/>
            <person name="Hoskins R.A."/>
            <person name="Hubisz M.J."/>
            <person name="Hultmark D."/>
            <person name="Huntley M.A."/>
            <person name="Jaffe D.B."/>
            <person name="Jagadeeshan S."/>
            <person name="Jeck W.R."/>
            <person name="Johnson J."/>
            <person name="Jones C.D."/>
            <person name="Jordan W.C."/>
            <person name="Karpen G.H."/>
            <person name="Kataoka E."/>
            <person name="Keightley P.D."/>
            <person name="Kheradpour P."/>
            <person name="Kirkness E.F."/>
            <person name="Koerich L.B."/>
            <person name="Kristiansen K."/>
            <person name="Kudrna D."/>
            <person name="Kulathinal R.J."/>
            <person name="Kumar S."/>
            <person name="Kwok R."/>
            <person name="Lander E."/>
            <person name="Langley C.H."/>
            <person name="Lapoint R."/>
            <person name="Lazzaro B.P."/>
            <person name="Lee S.J."/>
            <person name="Levesque L."/>
            <person name="Li R."/>
            <person name="Lin C.F."/>
            <person name="Lin M.F."/>
            <person name="Lindblad-Toh K."/>
            <person name="Llopart A."/>
            <person name="Long M."/>
            <person name="Low L."/>
            <person name="Lozovsky E."/>
            <person name="Lu J."/>
            <person name="Luo M."/>
            <person name="Machado C.A."/>
            <person name="Makalowski W."/>
            <person name="Marzo M."/>
            <person name="Matsuda M."/>
            <person name="Matzkin L."/>
            <person name="McAllister B."/>
            <person name="McBride C.S."/>
            <person name="McKernan B."/>
            <person name="McKernan K."/>
            <person name="Mendez-Lago M."/>
            <person name="Minx P."/>
            <person name="Mollenhauer M.U."/>
            <person name="Montooth K."/>
            <person name="Mount S.M."/>
            <person name="Mu X."/>
            <person name="Myers E."/>
            <person name="Negre B."/>
            <person name="Newfeld S."/>
            <person name="Nielsen R."/>
            <person name="Noor M.A."/>
            <person name="O'Grady P."/>
            <person name="Pachter L."/>
            <person name="Papaceit M."/>
            <person name="Parisi M.J."/>
            <person name="Parisi M."/>
            <person name="Parts L."/>
            <person name="Pedersen J.S."/>
            <person name="Pesole G."/>
            <person name="Phillippy A.M."/>
            <person name="Ponting C.P."/>
            <person name="Pop M."/>
            <person name="Porcelli D."/>
            <person name="Powell J.R."/>
            <person name="Prohaska S."/>
            <person name="Pruitt K."/>
            <person name="Puig M."/>
            <person name="Quesneville H."/>
            <person name="Ram K.R."/>
            <person name="Rand D."/>
            <person name="Rasmussen M.D."/>
            <person name="Reed L.K."/>
            <person name="Reenan R."/>
            <person name="Reily A."/>
            <person name="Remington K.A."/>
            <person name="Rieger T.T."/>
            <person name="Ritchie M.G."/>
            <person name="Robin C."/>
            <person name="Rogers Y.H."/>
            <person name="Rohde C."/>
            <person name="Rozas J."/>
            <person name="Rubenfield M.J."/>
            <person name="Ruiz A."/>
            <person name="Russo S."/>
            <person name="Salzberg S.L."/>
            <person name="Sanchez-Gracia A."/>
            <person name="Saranga D.J."/>
            <person name="Sato H."/>
            <person name="Schaeffer S.W."/>
            <person name="Schatz M.C."/>
            <person name="Schlenke T."/>
            <person name="Schwartz R."/>
            <person name="Segarra C."/>
            <person name="Singh R.S."/>
            <person name="Sirot L."/>
            <person name="Sirota M."/>
            <person name="Sisneros N.B."/>
            <person name="Smith C.D."/>
            <person name="Smith T.F."/>
            <person name="Spieth J."/>
            <person name="Stage D.E."/>
            <person name="Stark A."/>
            <person name="Stephan W."/>
            <person name="Strausberg R.L."/>
            <person name="Strempel S."/>
            <person name="Sturgill D."/>
            <person name="Sutton G."/>
            <person name="Sutton G.G."/>
            <person name="Tao W."/>
            <person name="Teichmann S."/>
            <person name="Tobari Y.N."/>
            <person name="Tomimura Y."/>
            <person name="Tsolas J.M."/>
            <person name="Valente V.L."/>
            <person name="Venter E."/>
            <person name="Venter J.C."/>
            <person name="Vicario S."/>
            <person name="Vieira F.G."/>
            <person name="Vilella A.J."/>
            <person name="Villasante A."/>
            <person name="Walenz B."/>
            <person name="Wang J."/>
            <person name="Wasserman M."/>
            <person name="Watts T."/>
            <person name="Wilson D."/>
            <person name="Wilson R.K."/>
            <person name="Wing R.A."/>
            <person name="Wolfner M.F."/>
            <person name="Wong A."/>
            <person name="Wong G.K."/>
            <person name="Wu C.I."/>
            <person name="Wu G."/>
            <person name="Yamamoto D."/>
            <person name="Yang H.P."/>
            <person name="Yang S.P."/>
            <person name="Yorke J.A."/>
            <person name="Yoshida K."/>
            <person name="Zdobnov E."/>
            <person name="Zhang P."/>
            <person name="Zhang Y."/>
            <person name="Zimin A.V."/>
            <person name="Baldwin J."/>
            <person name="Abdouelleil A."/>
            <person name="Abdulkadir J."/>
            <person name="Abebe A."/>
            <person name="Abera B."/>
            <person name="Abreu J."/>
            <person name="Acer S.C."/>
            <person name="Aftuck L."/>
            <person name="Alexander A."/>
            <person name="An P."/>
            <person name="Anderson E."/>
            <person name="Anderson S."/>
            <person name="Arachi H."/>
            <person name="Azer M."/>
            <person name="Bachantsang P."/>
            <person name="Barry A."/>
            <person name="Bayul T."/>
            <person name="Berlin A."/>
            <person name="Bessette D."/>
            <person name="Bloom T."/>
            <person name="Blye J."/>
            <person name="Boguslavskiy L."/>
            <person name="Bonnet C."/>
            <person name="Boukhgalter B."/>
            <person name="Bourzgui I."/>
            <person name="Brown A."/>
            <person name="Cahill P."/>
            <person name="Channer S."/>
            <person name="Cheshatsang Y."/>
            <person name="Chuda L."/>
            <person name="Citroen M."/>
            <person name="Collymore A."/>
            <person name="Cooke P."/>
            <person name="Costello M."/>
            <person name="D'Aco K."/>
            <person name="Daza R."/>
            <person name="De Haan G."/>
            <person name="DeGray S."/>
            <person name="DeMaso C."/>
            <person name="Dhargay N."/>
            <person name="Dooley K."/>
            <person name="Dooley E."/>
            <person name="Doricent M."/>
            <person name="Dorje P."/>
            <person name="Dorjee K."/>
            <person name="Dupes A."/>
            <person name="Elong R."/>
            <person name="Falk J."/>
            <person name="Farina A."/>
            <person name="Faro S."/>
            <person name="Ferguson D."/>
            <person name="Fisher S."/>
            <person name="Foley C.D."/>
            <person name="Franke A."/>
            <person name="Friedrich D."/>
            <person name="Gadbois L."/>
            <person name="Gearin G."/>
            <person name="Gearin C.R."/>
            <person name="Giannoukos G."/>
            <person name="Goode T."/>
            <person name="Graham J."/>
            <person name="Grandbois E."/>
            <person name="Grewal S."/>
            <person name="Gyaltsen K."/>
            <person name="Hafez N."/>
            <person name="Hagos B."/>
            <person name="Hall J."/>
            <person name="Henson C."/>
            <person name="Hollinger A."/>
            <person name="Honan T."/>
            <person name="Huard M.D."/>
            <person name="Hughes L."/>
            <person name="Hurhula B."/>
            <person name="Husby M.E."/>
            <person name="Kamat A."/>
            <person name="Kanga B."/>
            <person name="Kashin S."/>
            <person name="Khazanovich D."/>
            <person name="Kisner P."/>
            <person name="Lance K."/>
            <person name="Lara M."/>
            <person name="Lee W."/>
            <person name="Lennon N."/>
            <person name="Letendre F."/>
            <person name="LeVine R."/>
            <person name="Lipovsky A."/>
            <person name="Liu X."/>
            <person name="Liu J."/>
            <person name="Liu S."/>
            <person name="Lokyitsang T."/>
            <person name="Lokyitsang Y."/>
            <person name="Lubonja R."/>
            <person name="Lui A."/>
            <person name="MacDonald P."/>
            <person name="Magnisalis V."/>
            <person name="Maru K."/>
            <person name="Matthews C."/>
            <person name="McCusker W."/>
            <person name="McDonough S."/>
            <person name="Mehta T."/>
            <person name="Meldrim J."/>
            <person name="Meneus L."/>
            <person name="Mihai O."/>
            <person name="Mihalev A."/>
            <person name="Mihova T."/>
            <person name="Mittelman R."/>
            <person name="Mlenga V."/>
            <person name="Montmayeur A."/>
            <person name="Mulrain L."/>
            <person name="Navidi A."/>
            <person name="Naylor J."/>
            <person name="Negash T."/>
            <person name="Nguyen T."/>
            <person name="Nguyen N."/>
            <person name="Nicol R."/>
            <person name="Norbu C."/>
            <person name="Norbu N."/>
            <person name="Novod N."/>
            <person name="O'Neill B."/>
            <person name="Osman S."/>
            <person name="Markiewicz E."/>
            <person name="Oyono O.L."/>
            <person name="Patti C."/>
            <person name="Phunkhang P."/>
            <person name="Pierre F."/>
            <person name="Priest M."/>
            <person name="Raghuraman S."/>
            <person name="Rege F."/>
            <person name="Reyes R."/>
            <person name="Rise C."/>
            <person name="Rogov P."/>
            <person name="Ross K."/>
            <person name="Ryan E."/>
            <person name="Settipalli S."/>
            <person name="Shea T."/>
            <person name="Sherpa N."/>
            <person name="Shi L."/>
            <person name="Shih D."/>
            <person name="Sparrow T."/>
            <person name="Spaulding J."/>
            <person name="Stalker J."/>
            <person name="Stange-Thomann N."/>
            <person name="Stavropoulos S."/>
            <person name="Stone C."/>
            <person name="Strader C."/>
            <person name="Tesfaye S."/>
            <person name="Thomson T."/>
            <person name="Thoulutsang Y."/>
            <person name="Thoulutsang D."/>
            <person name="Topham K."/>
            <person name="Topping I."/>
            <person name="Tsamla T."/>
            <person name="Vassiliev H."/>
            <person name="Vo A."/>
            <person name="Wangchuk T."/>
            <person name="Wangdi T."/>
            <person name="Weiand M."/>
            <person name="Wilkinson J."/>
            <person name="Wilson A."/>
            <person name="Yadav S."/>
            <person name="Young G."/>
            <person name="Yu Q."/>
            <person name="Zembek L."/>
            <person name="Zhong D."/>
            <person name="Zimmer A."/>
            <person name="Zwirko Z."/>
            <person name="Jaffe D.B."/>
            <person name="Alvarez P."/>
            <person name="Brockman W."/>
            <person name="Butler J."/>
            <person name="Chin C."/>
            <person name="Gnerre S."/>
            <person name="Grabherr M."/>
            <person name="Kleber M."/>
            <person name="Mauceli E."/>
            <person name="MacCallum I."/>
        </authorList>
    </citation>
    <scope>NUCLEOTIDE SEQUENCE [LARGE SCALE GENOMIC DNA]</scope>
    <source>
        <strain evidence="11">white501</strain>
    </source>
</reference>
<dbReference type="AlphaFoldDB" id="B4NSC2"/>
<keyword evidence="6" id="KW-0206">Cytoskeleton</keyword>
<sequence>IEIQLDEFRLEIQRRDQEILAMAAKMKTLEEQHQDYQRHIAVLKESLCAKEEHYNMLQTDVEEMRARLEEKNRLIEKKTQGTLQTVQERNRLTSELTELKDHMDIKDRKISVLQRKIENLEDLLKEKDNQVDMARARLSAMQAHHSSSEGALTSLEEAIGDKENADGPAA</sequence>
<protein>
    <submittedName>
        <fullName evidence="10">GD15384</fullName>
    </submittedName>
</protein>
<dbReference type="Gene3D" id="1.10.287.1490">
    <property type="match status" value="1"/>
</dbReference>
<evidence type="ECO:0000256" key="8">
    <source>
        <dbReference type="ARBA" id="ARBA00034106"/>
    </source>
</evidence>
<name>B4NSC2_DROSI</name>
<evidence type="ECO:0000256" key="3">
    <source>
        <dbReference type="ARBA" id="ARBA00022553"/>
    </source>
</evidence>
<dbReference type="STRING" id="7240.B4NSC2"/>
<keyword evidence="11" id="KW-1185">Reference proteome</keyword>
<dbReference type="GO" id="GO:0007274">
    <property type="term" value="P:neuromuscular synaptic transmission"/>
    <property type="evidence" value="ECO:0007669"/>
    <property type="project" value="TreeGrafter"/>
</dbReference>
<evidence type="ECO:0000256" key="7">
    <source>
        <dbReference type="ARBA" id="ARBA00023273"/>
    </source>
</evidence>
<keyword evidence="3" id="KW-0597">Phosphoprotein</keyword>
<organism evidence="10 11">
    <name type="scientific">Drosophila simulans</name>
    <name type="common">Fruit fly</name>
    <dbReference type="NCBI Taxonomy" id="7240"/>
    <lineage>
        <taxon>Eukaryota</taxon>
        <taxon>Metazoa</taxon>
        <taxon>Ecdysozoa</taxon>
        <taxon>Arthropoda</taxon>
        <taxon>Hexapoda</taxon>
        <taxon>Insecta</taxon>
        <taxon>Pterygota</taxon>
        <taxon>Neoptera</taxon>
        <taxon>Endopterygota</taxon>
        <taxon>Diptera</taxon>
        <taxon>Brachycera</taxon>
        <taxon>Muscomorpha</taxon>
        <taxon>Ephydroidea</taxon>
        <taxon>Drosophilidae</taxon>
        <taxon>Drosophila</taxon>
        <taxon>Sophophora</taxon>
    </lineage>
</organism>
<dbReference type="EMBL" id="CH982104">
    <property type="protein sequence ID" value="EDX15500.1"/>
    <property type="molecule type" value="Genomic_DNA"/>
</dbReference>
<evidence type="ECO:0000256" key="5">
    <source>
        <dbReference type="ARBA" id="ARBA00023054"/>
    </source>
</evidence>
<dbReference type="SMR" id="B4NSC2"/>
<proteinExistence type="predicted"/>
<dbReference type="InterPro" id="IPR019323">
    <property type="entry name" value="ELKS/CAST"/>
</dbReference>
<dbReference type="SUPFAM" id="SSF57997">
    <property type="entry name" value="Tropomyosin"/>
    <property type="match status" value="1"/>
</dbReference>
<dbReference type="OrthoDB" id="2019763at2759"/>
<evidence type="ECO:0000256" key="2">
    <source>
        <dbReference type="ARBA" id="ARBA00022490"/>
    </source>
</evidence>
<feature type="region of interest" description="Disordered" evidence="9">
    <location>
        <begin position="140"/>
        <end position="170"/>
    </location>
</feature>
<keyword evidence="7" id="KW-0966">Cell projection</keyword>
<dbReference type="GO" id="GO:0048788">
    <property type="term" value="C:cytoskeleton of presynaptic active zone"/>
    <property type="evidence" value="ECO:0007669"/>
    <property type="project" value="TreeGrafter"/>
</dbReference>
<dbReference type="GO" id="GO:0030424">
    <property type="term" value="C:axon"/>
    <property type="evidence" value="ECO:0007669"/>
    <property type="project" value="UniProtKB-SubCell"/>
</dbReference>
<gene>
    <name evidence="10" type="primary">Dsim\GD15384</name>
    <name evidence="10" type="ORF">Dsim_GD15384</name>
</gene>
<evidence type="ECO:0000313" key="10">
    <source>
        <dbReference type="EMBL" id="EDX15500.1"/>
    </source>
</evidence>
<dbReference type="Proteomes" id="UP000000304">
    <property type="component" value="Unassembled WGS sequence"/>
</dbReference>
<accession>B4NSC2</accession>
<evidence type="ECO:0000256" key="6">
    <source>
        <dbReference type="ARBA" id="ARBA00023212"/>
    </source>
</evidence>
<dbReference type="GO" id="GO:0048167">
    <property type="term" value="P:regulation of synaptic plasticity"/>
    <property type="evidence" value="ECO:0007669"/>
    <property type="project" value="TreeGrafter"/>
</dbReference>
<evidence type="ECO:0000256" key="9">
    <source>
        <dbReference type="SAM" id="MobiDB-lite"/>
    </source>
</evidence>
<keyword evidence="2" id="KW-0963">Cytoplasm</keyword>
<dbReference type="PANTHER" id="PTHR18861:SF0">
    <property type="entry name" value="BRUCHPILOT, ISOFORM J"/>
    <property type="match status" value="1"/>
</dbReference>
<dbReference type="HOGENOM" id="CLU_1574612_0_0_1"/>
<dbReference type="PANTHER" id="PTHR18861">
    <property type="entry name" value="ELKS/RAB6-INTERACTING/CAST PROTEIN"/>
    <property type="match status" value="1"/>
</dbReference>
<comment type="subcellular location">
    <subcellularLocation>
        <location evidence="1">Cytoplasm</location>
        <location evidence="1">Cytoskeleton</location>
    </subcellularLocation>
    <subcellularLocation>
        <location evidence="8">Presynapse</location>
    </subcellularLocation>
</comment>
<evidence type="ECO:0000313" key="11">
    <source>
        <dbReference type="Proteomes" id="UP000000304"/>
    </source>
</evidence>
<evidence type="ECO:0000256" key="1">
    <source>
        <dbReference type="ARBA" id="ARBA00004245"/>
    </source>
</evidence>